<dbReference type="InterPro" id="IPR025993">
    <property type="entry name" value="Ceramide_glucosylTrfase"/>
</dbReference>
<organism evidence="10 11">
    <name type="scientific">Methylocystis rosea</name>
    <dbReference type="NCBI Taxonomy" id="173366"/>
    <lineage>
        <taxon>Bacteria</taxon>
        <taxon>Pseudomonadati</taxon>
        <taxon>Pseudomonadota</taxon>
        <taxon>Alphaproteobacteria</taxon>
        <taxon>Hyphomicrobiales</taxon>
        <taxon>Methylocystaceae</taxon>
        <taxon>Methylocystis</taxon>
    </lineage>
</organism>
<protein>
    <submittedName>
        <fullName evidence="10">Glycosyltransferase</fullName>
    </submittedName>
</protein>
<dbReference type="InterPro" id="IPR001173">
    <property type="entry name" value="Glyco_trans_2-like"/>
</dbReference>
<dbReference type="CDD" id="cd04186">
    <property type="entry name" value="GT_2_like_c"/>
    <property type="match status" value="1"/>
</dbReference>
<keyword evidence="6" id="KW-0812">Transmembrane</keyword>
<evidence type="ECO:0000256" key="4">
    <source>
        <dbReference type="ARBA" id="ARBA00022676"/>
    </source>
</evidence>
<keyword evidence="8" id="KW-0472">Membrane</keyword>
<evidence type="ECO:0000256" key="6">
    <source>
        <dbReference type="ARBA" id="ARBA00022692"/>
    </source>
</evidence>
<evidence type="ECO:0000256" key="2">
    <source>
        <dbReference type="ARBA" id="ARBA00004760"/>
    </source>
</evidence>
<evidence type="ECO:0000259" key="9">
    <source>
        <dbReference type="Pfam" id="PF00535"/>
    </source>
</evidence>
<comment type="subcellular location">
    <subcellularLocation>
        <location evidence="1">Membrane</location>
        <topology evidence="1">Multi-pass membrane protein</topology>
    </subcellularLocation>
</comment>
<proteinExistence type="predicted"/>
<dbReference type="EMBL" id="CP044328">
    <property type="protein sequence ID" value="QGM94434.1"/>
    <property type="molecule type" value="Genomic_DNA"/>
</dbReference>
<evidence type="ECO:0000256" key="5">
    <source>
        <dbReference type="ARBA" id="ARBA00022679"/>
    </source>
</evidence>
<sequence length="678" mass="74859">MRHCGDYYRSAFVFRRWNRRRLSCFARLRHRGALNLPPSDAASESMSLEPARDVRREQDGLFALSQEPWLRFCGVKGFPPGGFIELRYAASFYDAPVRPILRFWIGEEFKEHILPSPCEGVGLWIGRVPRETTAVWISPTNRSGAFSFRILGARPLGRIEALRKASAAPKRLFFALSADMVGLTQEAELNWRWALGAAPMSTYPSWRAARTRGSDPRIDRPRTDWAKAPKVVALVDARGASPRDIETTRASVVDQTYPHCAFVTATDAAQFDAGDLVLPLIAGDHLAPDACACFVEHFARHPQHAIAYADETVGEGDALRPIYKPGWSPTLHRFENYVGRAACVRASLLAAESGWIEAGPDALIDRLLSRAGNNDVGAVRQPLFRLARAASGRRTTIDAVFRGPPPAVTIVIPTRDRIDLLAPCLDSLLRKSLYPQFDVIVVDNDSVEPRTQALLQALQAKDSRLKVLHKSGAFNFSALCNAGAGAGRGDYLIFLNNDTEMVTPDWIERLLFFASAPDVGAVGAKLLYPGGRVQHVGVLLGMGGVAGHFGAGVTEDDRGWMSRNVLPHDVSAVTGACMMIERHKFNAVGGFDEVSLPVELNDVDLCLRLAARGWRTICHTQAILIHRQSASRGGGALRLQRVYETERRAFYERWRAVIRDDPHFHPGLSLYSNSEALP</sequence>
<comment type="pathway">
    <text evidence="2">Lipid metabolism; sphingolipid metabolism.</text>
</comment>
<keyword evidence="4" id="KW-0328">Glycosyltransferase</keyword>
<dbReference type="Pfam" id="PF00535">
    <property type="entry name" value="Glycos_transf_2"/>
    <property type="match status" value="1"/>
</dbReference>
<dbReference type="PANTHER" id="PTHR43179:SF7">
    <property type="entry name" value="RHAMNOSYLTRANSFERASE WBBL"/>
    <property type="match status" value="1"/>
</dbReference>
<evidence type="ECO:0000313" key="11">
    <source>
        <dbReference type="Proteomes" id="UP000424673"/>
    </source>
</evidence>
<dbReference type="SUPFAM" id="SSF53448">
    <property type="entry name" value="Nucleotide-diphospho-sugar transferases"/>
    <property type="match status" value="1"/>
</dbReference>
<accession>A0ABX6EJC8</accession>
<name>A0ABX6EJC8_9HYPH</name>
<keyword evidence="5" id="KW-0808">Transferase</keyword>
<reference evidence="10 11" key="2">
    <citation type="journal article" date="2021" name="AMB Express">
        <title>Isolation and characterisation of Methylocystis spp. for poly-3-hydroxybutyrate production using waste methane feedstocks.</title>
        <authorList>
            <person name="Rumah B.L."/>
            <person name="Stead C.E."/>
            <person name="Claxton Stevens B.H."/>
            <person name="Minton N.P."/>
            <person name="Grosse-Honebrink A."/>
            <person name="Zhang Y."/>
        </authorList>
    </citation>
    <scope>NUCLEOTIDE SEQUENCE [LARGE SCALE GENOMIC DNA]</scope>
    <source>
        <strain evidence="10 11">BRCS1</strain>
    </source>
</reference>
<reference evidence="11" key="1">
    <citation type="submission" date="2019-09" db="EMBL/GenBank/DDBJ databases">
        <title>Isolation and complete genome sequencing of Methylocystis species.</title>
        <authorList>
            <person name="Rumah B.L."/>
            <person name="Stead C.E."/>
            <person name="Stevens B.C."/>
            <person name="Minton N.P."/>
            <person name="Grosse-Honebrink A."/>
            <person name="Zhang Y."/>
        </authorList>
    </citation>
    <scope>NUCLEOTIDE SEQUENCE [LARGE SCALE GENOMIC DNA]</scope>
    <source>
        <strain evidence="11">BRCS1</strain>
    </source>
</reference>
<gene>
    <name evidence="10" type="ORF">F7D13_10585</name>
</gene>
<keyword evidence="11" id="KW-1185">Reference proteome</keyword>
<dbReference type="Proteomes" id="UP000424673">
    <property type="component" value="Chromosome"/>
</dbReference>
<evidence type="ECO:0000256" key="3">
    <source>
        <dbReference type="ARBA" id="ARBA00004991"/>
    </source>
</evidence>
<dbReference type="Pfam" id="PF13506">
    <property type="entry name" value="Glyco_transf_21"/>
    <property type="match status" value="1"/>
</dbReference>
<feature type="domain" description="Glycosyltransferase 2-like" evidence="9">
    <location>
        <begin position="409"/>
        <end position="531"/>
    </location>
</feature>
<dbReference type="PANTHER" id="PTHR43179">
    <property type="entry name" value="RHAMNOSYLTRANSFERASE WBBL"/>
    <property type="match status" value="1"/>
</dbReference>
<keyword evidence="7" id="KW-1133">Transmembrane helix</keyword>
<comment type="pathway">
    <text evidence="3">Sphingolipid metabolism.</text>
</comment>
<evidence type="ECO:0000256" key="7">
    <source>
        <dbReference type="ARBA" id="ARBA00022989"/>
    </source>
</evidence>
<evidence type="ECO:0000313" key="10">
    <source>
        <dbReference type="EMBL" id="QGM94434.1"/>
    </source>
</evidence>
<dbReference type="Gene3D" id="3.90.550.10">
    <property type="entry name" value="Spore Coat Polysaccharide Biosynthesis Protein SpsA, Chain A"/>
    <property type="match status" value="1"/>
</dbReference>
<evidence type="ECO:0000256" key="1">
    <source>
        <dbReference type="ARBA" id="ARBA00004141"/>
    </source>
</evidence>
<dbReference type="InterPro" id="IPR029044">
    <property type="entry name" value="Nucleotide-diphossugar_trans"/>
</dbReference>
<evidence type="ECO:0000256" key="8">
    <source>
        <dbReference type="ARBA" id="ARBA00023136"/>
    </source>
</evidence>